<dbReference type="VEuPathDB" id="FungiDB:CPSG_05001"/>
<keyword evidence="2" id="KW-1185">Reference proteome</keyword>
<dbReference type="AlphaFoldDB" id="E9D5X1"/>
<evidence type="ECO:0000313" key="2">
    <source>
        <dbReference type="Proteomes" id="UP000002497"/>
    </source>
</evidence>
<name>E9D5X1_COCPS</name>
<dbReference type="EMBL" id="GL636492">
    <property type="protein sequence ID" value="EFW18315.1"/>
    <property type="molecule type" value="Genomic_DNA"/>
</dbReference>
<dbReference type="HOGENOM" id="CLU_3124918_0_0_1"/>
<gene>
    <name evidence="1" type="ORF">CPSG_05001</name>
</gene>
<sequence length="50" mass="5468">MKGTSTSSSIAVGTLLKKPPLGQTLKKGMKAEYLEKGFLIRKKKLAVFEN</sequence>
<protein>
    <submittedName>
        <fullName evidence="1">Predicted protein</fullName>
    </submittedName>
</protein>
<evidence type="ECO:0000313" key="1">
    <source>
        <dbReference type="EMBL" id="EFW18315.1"/>
    </source>
</evidence>
<dbReference type="Proteomes" id="UP000002497">
    <property type="component" value="Unassembled WGS sequence"/>
</dbReference>
<proteinExistence type="predicted"/>
<organism evidence="2">
    <name type="scientific">Coccidioides posadasii (strain RMSCC 757 / Silveira)</name>
    <name type="common">Valley fever fungus</name>
    <dbReference type="NCBI Taxonomy" id="443226"/>
    <lineage>
        <taxon>Eukaryota</taxon>
        <taxon>Fungi</taxon>
        <taxon>Dikarya</taxon>
        <taxon>Ascomycota</taxon>
        <taxon>Pezizomycotina</taxon>
        <taxon>Eurotiomycetes</taxon>
        <taxon>Eurotiomycetidae</taxon>
        <taxon>Onygenales</taxon>
        <taxon>Onygenaceae</taxon>
        <taxon>Coccidioides</taxon>
    </lineage>
</organism>
<reference evidence="2" key="1">
    <citation type="journal article" date="2010" name="Genome Res.">
        <title>Population genomic sequencing of Coccidioides fungi reveals recent hybridization and transposon control.</title>
        <authorList>
            <person name="Neafsey D.E."/>
            <person name="Barker B.M."/>
            <person name="Sharpton T.J."/>
            <person name="Stajich J.E."/>
            <person name="Park D.J."/>
            <person name="Whiston E."/>
            <person name="Hung C.-Y."/>
            <person name="McMahan C."/>
            <person name="White J."/>
            <person name="Sykes S."/>
            <person name="Heiman D."/>
            <person name="Young S."/>
            <person name="Zeng Q."/>
            <person name="Abouelleil A."/>
            <person name="Aftuck L."/>
            <person name="Bessette D."/>
            <person name="Brown A."/>
            <person name="FitzGerald M."/>
            <person name="Lui A."/>
            <person name="Macdonald J.P."/>
            <person name="Priest M."/>
            <person name="Orbach M.J."/>
            <person name="Galgiani J.N."/>
            <person name="Kirkland T.N."/>
            <person name="Cole G.T."/>
            <person name="Birren B.W."/>
            <person name="Henn M.R."/>
            <person name="Taylor J.W."/>
            <person name="Rounsley S.D."/>
        </authorList>
    </citation>
    <scope>NUCLEOTIDE SEQUENCE [LARGE SCALE GENOMIC DNA]</scope>
    <source>
        <strain evidence="2">RMSCC 757 / Silveira</strain>
    </source>
</reference>
<reference evidence="2" key="2">
    <citation type="submission" date="2010-03" db="EMBL/GenBank/DDBJ databases">
        <title>The genome sequence of Coccidioides posadasii strain Silveira.</title>
        <authorList>
            <consortium name="The Broad Institute Genome Sequencing Center for Infectious Disease"/>
            <person name="Neafsey D."/>
            <person name="Orbach M."/>
            <person name="Henn M.R."/>
            <person name="Cole G.T."/>
            <person name="Galgiani J."/>
            <person name="Gardner M.J."/>
            <person name="Kirkland T.N."/>
            <person name="Taylor J.W."/>
            <person name="Young S.K."/>
            <person name="Zeng Q."/>
            <person name="Koehrsen M."/>
            <person name="Alvarado L."/>
            <person name="Berlin A."/>
            <person name="Borenstein D."/>
            <person name="Chapman S.B."/>
            <person name="Chen Z."/>
            <person name="Engels R."/>
            <person name="Freedman E."/>
            <person name="Gellesch M."/>
            <person name="Goldberg J."/>
            <person name="Griggs A."/>
            <person name="Gujja S."/>
            <person name="Heilman E."/>
            <person name="Heiman D."/>
            <person name="Howarth C."/>
            <person name="Jen D."/>
            <person name="Larson L."/>
            <person name="Mehta T."/>
            <person name="Neiman D."/>
            <person name="Park D."/>
            <person name="Pearson M."/>
            <person name="Richards J."/>
            <person name="Roberts A."/>
            <person name="Saif S."/>
            <person name="Shea T."/>
            <person name="Shenoy N."/>
            <person name="Sisk P."/>
            <person name="Stolte C."/>
            <person name="Sykes S."/>
            <person name="Walk T."/>
            <person name="White J."/>
            <person name="Yandava C."/>
            <person name="Haas B."/>
            <person name="Nusbaum C."/>
            <person name="Birren B."/>
        </authorList>
    </citation>
    <scope>NUCLEOTIDE SEQUENCE [LARGE SCALE GENOMIC DNA]</scope>
    <source>
        <strain evidence="2">RMSCC 757 / Silveira</strain>
    </source>
</reference>
<accession>E9D5X1</accession>